<accession>A0A2U3DPL4</accession>
<sequence>MPSGHMKEHSTAPVWLLYSHPNAGGICALTEPIYRLRNPKGRFGYADDTAILCVGITLEETARNASRHVHELMEWGTENAITFDPKKTEVMHFSRKEPETVPPVFHDGVEKWPESAVRWLGIWLDSTLTFKTHVEKWTAKAAKVAHHLKGMTNTNRGPLPSAVRRAVRACIEPQLLFGAEAWYPGMTRPNWSQPTREGPSGIMHLVRRMDKSLHTAVRAVLPIWKTTHWNRNTYILLRLSAGKLRNRALGLLLPQAIIWFNGSLTEIQRTARLQETCIPMAPQGYWAHGRYYGNWRLGKYLIPIDAEELNRLDIFHKFFLVARGNALTSCNLLKLNHPARVLDLGTGTGIWAISICEESAHTATVMAVDLNRIQPQFIPRGMAILQFDIEDPSWGDIISSPYDLVHIRTLLGSIHNECWPTIYRNIFQRLAPGTGCLEQVEIDWNPQWEEHGEVPPNSALREWANRLLEALDSCKRSARILPQRSRRMIEDAGFVDFDEQTIRCYVNPWSPNQNEREAAKWFNLGLGQGLEAMGVLPMVEHLGMTAEQVRSLCERVIEENSKLRYRGYCTIEEAWQQDLEHRLTASTLAAACPTPPYQPGNAKAY</sequence>
<dbReference type="PANTHER" id="PTHR33481">
    <property type="entry name" value="REVERSE TRANSCRIPTASE"/>
    <property type="match status" value="1"/>
</dbReference>
<dbReference type="CDD" id="cd02440">
    <property type="entry name" value="AdoMet_MTases"/>
    <property type="match status" value="1"/>
</dbReference>
<comment type="caution">
    <text evidence="1">The sequence shown here is derived from an EMBL/GenBank/DDBJ whole genome shotgun (WGS) entry which is preliminary data.</text>
</comment>
<dbReference type="Pfam" id="PF13489">
    <property type="entry name" value="Methyltransf_23"/>
    <property type="match status" value="1"/>
</dbReference>
<dbReference type="AlphaFoldDB" id="A0A2U3DPL4"/>
<dbReference type="Gene3D" id="3.40.50.150">
    <property type="entry name" value="Vaccinia Virus protein VP39"/>
    <property type="match status" value="1"/>
</dbReference>
<dbReference type="EMBL" id="LCWV01000081">
    <property type="protein sequence ID" value="PWI64197.1"/>
    <property type="molecule type" value="Genomic_DNA"/>
</dbReference>
<evidence type="ECO:0000313" key="1">
    <source>
        <dbReference type="EMBL" id="PWI64197.1"/>
    </source>
</evidence>
<organism evidence="1 2">
    <name type="scientific">Purpureocillium lilacinum</name>
    <name type="common">Paecilomyces lilacinus</name>
    <dbReference type="NCBI Taxonomy" id="33203"/>
    <lineage>
        <taxon>Eukaryota</taxon>
        <taxon>Fungi</taxon>
        <taxon>Dikarya</taxon>
        <taxon>Ascomycota</taxon>
        <taxon>Pezizomycotina</taxon>
        <taxon>Sordariomycetes</taxon>
        <taxon>Hypocreomycetidae</taxon>
        <taxon>Hypocreales</taxon>
        <taxon>Ophiocordycipitaceae</taxon>
        <taxon>Purpureocillium</taxon>
    </lineage>
</organism>
<reference evidence="1 2" key="1">
    <citation type="journal article" date="2016" name="Front. Microbiol.">
        <title>Genome and transcriptome sequences reveal the specific parasitism of the nematophagous Purpureocillium lilacinum 36-1.</title>
        <authorList>
            <person name="Xie J."/>
            <person name="Li S."/>
            <person name="Mo C."/>
            <person name="Xiao X."/>
            <person name="Peng D."/>
            <person name="Wang G."/>
            <person name="Xiao Y."/>
        </authorList>
    </citation>
    <scope>NUCLEOTIDE SEQUENCE [LARGE SCALE GENOMIC DNA]</scope>
    <source>
        <strain evidence="1 2">36-1</strain>
    </source>
</reference>
<dbReference type="SUPFAM" id="SSF53335">
    <property type="entry name" value="S-adenosyl-L-methionine-dependent methyltransferases"/>
    <property type="match status" value="1"/>
</dbReference>
<protein>
    <recommendedName>
        <fullName evidence="3">Methyltransferase domain-containing protein</fullName>
    </recommendedName>
</protein>
<gene>
    <name evidence="1" type="ORF">PCL_12038</name>
</gene>
<name>A0A2U3DPL4_PURLI</name>
<evidence type="ECO:0008006" key="3">
    <source>
        <dbReference type="Google" id="ProtNLM"/>
    </source>
</evidence>
<evidence type="ECO:0000313" key="2">
    <source>
        <dbReference type="Proteomes" id="UP000245956"/>
    </source>
</evidence>
<dbReference type="InterPro" id="IPR029063">
    <property type="entry name" value="SAM-dependent_MTases_sf"/>
</dbReference>
<proteinExistence type="predicted"/>
<dbReference type="PANTHER" id="PTHR33481:SF1">
    <property type="entry name" value="ENDONUCLEASE_EXONUCLEASE_PHOSPHATASE DOMAIN-CONTAINING PROTEIN-RELATED"/>
    <property type="match status" value="1"/>
</dbReference>
<dbReference type="Proteomes" id="UP000245956">
    <property type="component" value="Unassembled WGS sequence"/>
</dbReference>